<organism evidence="1 2">
    <name type="scientific">Ferviditalea candida</name>
    <dbReference type="NCBI Taxonomy" id="3108399"/>
    <lineage>
        <taxon>Bacteria</taxon>
        <taxon>Bacillati</taxon>
        <taxon>Bacillota</taxon>
        <taxon>Bacilli</taxon>
        <taxon>Bacillales</taxon>
        <taxon>Paenibacillaceae</taxon>
        <taxon>Ferviditalea</taxon>
    </lineage>
</organism>
<dbReference type="InterPro" id="IPR012337">
    <property type="entry name" value="RNaseH-like_sf"/>
</dbReference>
<evidence type="ECO:0000313" key="1">
    <source>
        <dbReference type="EMBL" id="MEB3103059.1"/>
    </source>
</evidence>
<proteinExistence type="predicted"/>
<dbReference type="Proteomes" id="UP001310386">
    <property type="component" value="Unassembled WGS sequence"/>
</dbReference>
<evidence type="ECO:0000313" key="2">
    <source>
        <dbReference type="Proteomes" id="UP001310386"/>
    </source>
</evidence>
<dbReference type="RefSeq" id="WP_371755186.1">
    <property type="nucleotide sequence ID" value="NZ_JAYJLD010000027.1"/>
</dbReference>
<keyword evidence="2" id="KW-1185">Reference proteome</keyword>
<sequence>MKRYVGVDPSTQTGLVILNESGDLIDCMEITAKGKDPERMAEIIFKTLEQIEYSDRVTIEGFGFASRYGFLLGGLGWGMRLGLYERGVRYTEVAPAALKRFTGAKGNAKKDEMAVEIFKRWGFEHKSDNVRDAFVLAQIGRFIGEGIDGTKFQQKIIQTILGGIEKRKTKALR</sequence>
<name>A0ABU5ZKL6_9BACL</name>
<comment type="caution">
    <text evidence="1">The sequence shown here is derived from an EMBL/GenBank/DDBJ whole genome shotgun (WGS) entry which is preliminary data.</text>
</comment>
<dbReference type="SUPFAM" id="SSF53098">
    <property type="entry name" value="Ribonuclease H-like"/>
    <property type="match status" value="1"/>
</dbReference>
<dbReference type="InterPro" id="IPR036397">
    <property type="entry name" value="RNaseH_sf"/>
</dbReference>
<dbReference type="EMBL" id="JAYJLD010000027">
    <property type="protein sequence ID" value="MEB3103059.1"/>
    <property type="molecule type" value="Genomic_DNA"/>
</dbReference>
<protein>
    <submittedName>
        <fullName evidence="1">Uncharacterized protein</fullName>
    </submittedName>
</protein>
<reference evidence="1" key="1">
    <citation type="submission" date="2023-12" db="EMBL/GenBank/DDBJ databases">
        <title>Fervidustalea candida gen. nov., sp. nov., a novel member of the family Paenibacillaceae isolated from a geothermal area.</title>
        <authorList>
            <person name="Li W.-J."/>
            <person name="Jiao J.-Y."/>
            <person name="Chen Y."/>
        </authorList>
    </citation>
    <scope>NUCLEOTIDE SEQUENCE</scope>
    <source>
        <strain evidence="1">SYSU GA230002</strain>
    </source>
</reference>
<accession>A0ABU5ZKL6</accession>
<dbReference type="Gene3D" id="3.30.420.10">
    <property type="entry name" value="Ribonuclease H-like superfamily/Ribonuclease H"/>
    <property type="match status" value="1"/>
</dbReference>
<gene>
    <name evidence="1" type="ORF">VF724_15490</name>
</gene>